<evidence type="ECO:0000313" key="10">
    <source>
        <dbReference type="Proteomes" id="UP001168821"/>
    </source>
</evidence>
<evidence type="ECO:0000259" key="8">
    <source>
        <dbReference type="PROSITE" id="PS50950"/>
    </source>
</evidence>
<dbReference type="Pfam" id="PF21787">
    <property type="entry name" value="TNP-like_RNaseH_N"/>
    <property type="match status" value="1"/>
</dbReference>
<dbReference type="Pfam" id="PF12017">
    <property type="entry name" value="Tnp_P_element"/>
    <property type="match status" value="1"/>
</dbReference>
<dbReference type="SUPFAM" id="SSF57716">
    <property type="entry name" value="Glucocorticoid receptor-like (DNA-binding domain)"/>
    <property type="match status" value="1"/>
</dbReference>
<dbReference type="InterPro" id="IPR021896">
    <property type="entry name" value="THAP9-like_HTH"/>
</dbReference>
<protein>
    <recommendedName>
        <fullName evidence="8">THAP-type domain-containing protein</fullName>
    </recommendedName>
</protein>
<dbReference type="GO" id="GO:0008270">
    <property type="term" value="F:zinc ion binding"/>
    <property type="evidence" value="ECO:0007669"/>
    <property type="project" value="UniProtKB-KW"/>
</dbReference>
<keyword evidence="6" id="KW-0175">Coiled coil</keyword>
<dbReference type="PROSITE" id="PS50950">
    <property type="entry name" value="ZF_THAP"/>
    <property type="match status" value="1"/>
</dbReference>
<dbReference type="InterPro" id="IPR006612">
    <property type="entry name" value="THAP_Znf"/>
</dbReference>
<evidence type="ECO:0000256" key="6">
    <source>
        <dbReference type="SAM" id="Coils"/>
    </source>
</evidence>
<keyword evidence="4 5" id="KW-0238">DNA-binding</keyword>
<evidence type="ECO:0000256" key="3">
    <source>
        <dbReference type="ARBA" id="ARBA00022833"/>
    </source>
</evidence>
<gene>
    <name evidence="9" type="ORF">Zmor_020759</name>
</gene>
<dbReference type="GO" id="GO:0003677">
    <property type="term" value="F:DNA binding"/>
    <property type="evidence" value="ECO:0007669"/>
    <property type="project" value="UniProtKB-UniRule"/>
</dbReference>
<evidence type="ECO:0000256" key="1">
    <source>
        <dbReference type="ARBA" id="ARBA00022723"/>
    </source>
</evidence>
<reference evidence="9" key="1">
    <citation type="journal article" date="2023" name="G3 (Bethesda)">
        <title>Whole genome assemblies of Zophobas morio and Tenebrio molitor.</title>
        <authorList>
            <person name="Kaur S."/>
            <person name="Stinson S.A."/>
            <person name="diCenzo G.C."/>
        </authorList>
    </citation>
    <scope>NUCLEOTIDE SEQUENCE</scope>
    <source>
        <strain evidence="9">QUZm001</strain>
    </source>
</reference>
<dbReference type="Pfam" id="PF05485">
    <property type="entry name" value="THAP"/>
    <property type="match status" value="1"/>
</dbReference>
<feature type="domain" description="THAP-type" evidence="8">
    <location>
        <begin position="1"/>
        <end position="61"/>
    </location>
</feature>
<dbReference type="SMART" id="SM00692">
    <property type="entry name" value="DM3"/>
    <property type="match status" value="1"/>
</dbReference>
<feature type="coiled-coil region" evidence="6">
    <location>
        <begin position="185"/>
        <end position="212"/>
    </location>
</feature>
<organism evidence="9 10">
    <name type="scientific">Zophobas morio</name>
    <dbReference type="NCBI Taxonomy" id="2755281"/>
    <lineage>
        <taxon>Eukaryota</taxon>
        <taxon>Metazoa</taxon>
        <taxon>Ecdysozoa</taxon>
        <taxon>Arthropoda</taxon>
        <taxon>Hexapoda</taxon>
        <taxon>Insecta</taxon>
        <taxon>Pterygota</taxon>
        <taxon>Neoptera</taxon>
        <taxon>Endopterygota</taxon>
        <taxon>Coleoptera</taxon>
        <taxon>Polyphaga</taxon>
        <taxon>Cucujiformia</taxon>
        <taxon>Tenebrionidae</taxon>
        <taxon>Zophobas</taxon>
    </lineage>
</organism>
<dbReference type="EMBL" id="JALNTZ010000006">
    <property type="protein sequence ID" value="KAJ3648995.1"/>
    <property type="molecule type" value="Genomic_DNA"/>
</dbReference>
<dbReference type="Pfam" id="PF21788">
    <property type="entry name" value="TNP-like_GBD"/>
    <property type="match status" value="1"/>
</dbReference>
<keyword evidence="2 5" id="KW-0863">Zinc-finger</keyword>
<accession>A0AA38M9Y3</accession>
<evidence type="ECO:0000256" key="5">
    <source>
        <dbReference type="PROSITE-ProRule" id="PRU00309"/>
    </source>
</evidence>
<evidence type="ECO:0000256" key="4">
    <source>
        <dbReference type="ARBA" id="ARBA00023125"/>
    </source>
</evidence>
<dbReference type="PANTHER" id="PTHR47577:SF2">
    <property type="entry name" value="THAP DOMAIN CONTAINING 9"/>
    <property type="match status" value="1"/>
</dbReference>
<evidence type="ECO:0000256" key="2">
    <source>
        <dbReference type="ARBA" id="ARBA00022771"/>
    </source>
</evidence>
<dbReference type="InterPro" id="IPR048366">
    <property type="entry name" value="TNP-like_GBD"/>
</dbReference>
<dbReference type="Proteomes" id="UP001168821">
    <property type="component" value="Unassembled WGS sequence"/>
</dbReference>
<evidence type="ECO:0000313" key="9">
    <source>
        <dbReference type="EMBL" id="KAJ3648995.1"/>
    </source>
</evidence>
<keyword evidence="10" id="KW-1185">Reference proteome</keyword>
<keyword evidence="3" id="KW-0862">Zinc</keyword>
<proteinExistence type="predicted"/>
<dbReference type="PANTHER" id="PTHR47577">
    <property type="entry name" value="THAP DOMAIN-CONTAINING PROTEIN 6"/>
    <property type="match status" value="1"/>
</dbReference>
<comment type="caution">
    <text evidence="9">The sequence shown here is derived from an EMBL/GenBank/DDBJ whole genome shotgun (WGS) entry which is preliminary data.</text>
</comment>
<evidence type="ECO:0000256" key="7">
    <source>
        <dbReference type="SAM" id="MobiDB-lite"/>
    </source>
</evidence>
<dbReference type="AlphaFoldDB" id="A0AA38M9Y3"/>
<dbReference type="InterPro" id="IPR048365">
    <property type="entry name" value="TNP-like_RNaseH_N"/>
</dbReference>
<feature type="region of interest" description="Disordered" evidence="7">
    <location>
        <begin position="87"/>
        <end position="122"/>
    </location>
</feature>
<name>A0AA38M9Y3_9CUCU</name>
<feature type="compositionally biased region" description="Polar residues" evidence="7">
    <location>
        <begin position="106"/>
        <end position="121"/>
    </location>
</feature>
<sequence>MQRLPTDTNLREEWIKALNLVGLALPKFTYVCSKHFSNTCFVLYPSTRKKGLKKGSVPRLHPIKPRVDVHELSTAEEQSNVNAPSTALLMPGEIPSTSKGERGEKQSSSTVTATESDNGRTSIMRVAKRTHTSSSTLTASETERVLGTRGSFATPTKRRKIINKRYMGDWSSEATITPKKAGVQLRMAKQQLQKQSRQIRNLQQAKRRLKANIFSMKSMLKFFREKNFISSQAEDVIKATQPDESGEIIRRFLRGPSKAKYSPALRAFALTLHFFSAKAYNYIRQKFNKTLPHPRTLSKWYYTIDGSPGFTEESKRALAAKVEETNGKSQILCNLVMDEMAIKRKIEWDGKKFTGYVNIGVELSSDELAEAKEALVFMLVALNGSWKIPIGYFLLEGLSAMEKANLVVKGLEFVHPTGVIVTSLTFDGTPTNLSMAEYLGADFKNYMQFKTWFLHPISNEKLFIFLDACHMLKLLRNCFAVYKQLVDGSGGIIKWQFIEKLVELQEDVQLQLGTKLRKKHLYWSDQPMKVNLAVQTLSNSVSCALITLEDDFKMKEFEGASATALFTKHINDFSMRNRLGMNNNPTAREFERTCKRLIVHTEVGPSGSANVIALDTTSILHCSSATSNTLTHTAAGESNETVEQSVNTFEKFLEDHDYLGSQSWILTDCAEDIVAYIAGFIVKSLQRDVVCSRCKELLEGEEVLSKLQIRKTFGRLYRASNLTVLICKAGEQAVRFLKAESKLFIQNEQTLQALILNIIQELPSDVFQSFGNHVFDGEIWNNHSIELPKLILKKYINLQIYHETSKLSDVRTLRKKLTKTILFRNE</sequence>
<keyword evidence="1" id="KW-0479">Metal-binding</keyword>